<dbReference type="Proteomes" id="UP000192277">
    <property type="component" value="Unassembled WGS sequence"/>
</dbReference>
<proteinExistence type="predicted"/>
<evidence type="ECO:0000313" key="3">
    <source>
        <dbReference type="Proteomes" id="UP000192277"/>
    </source>
</evidence>
<evidence type="ECO:0000313" key="2">
    <source>
        <dbReference type="EMBL" id="OQP52170.1"/>
    </source>
</evidence>
<gene>
    <name evidence="2" type="ORF">A4D02_23525</name>
</gene>
<feature type="chain" id="PRO_5046522470" description="Lipoprotein" evidence="1">
    <location>
        <begin position="22"/>
        <end position="177"/>
    </location>
</feature>
<keyword evidence="3" id="KW-1185">Reference proteome</keyword>
<dbReference type="RefSeq" id="WP_014220214.1">
    <property type="nucleotide sequence ID" value="NZ_LWBO01000004.1"/>
</dbReference>
<evidence type="ECO:0000256" key="1">
    <source>
        <dbReference type="SAM" id="SignalP"/>
    </source>
</evidence>
<reference evidence="2 3" key="1">
    <citation type="submission" date="2016-04" db="EMBL/GenBank/DDBJ databases">
        <authorList>
            <person name="Chen L."/>
            <person name="Zhuang W."/>
            <person name="Wang G."/>
        </authorList>
    </citation>
    <scope>NUCLEOTIDE SEQUENCE [LARGE SCALE GENOMIC DNA]</scope>
    <source>
        <strain evidence="3">GR20</strain>
    </source>
</reference>
<protein>
    <recommendedName>
        <fullName evidence="4">Lipoprotein</fullName>
    </recommendedName>
</protein>
<name>A0ABX3P1F4_9BACT</name>
<feature type="signal peptide" evidence="1">
    <location>
        <begin position="1"/>
        <end position="21"/>
    </location>
</feature>
<keyword evidence="1" id="KW-0732">Signal</keyword>
<dbReference type="EMBL" id="LWBO01000004">
    <property type="protein sequence ID" value="OQP52170.1"/>
    <property type="molecule type" value="Genomic_DNA"/>
</dbReference>
<comment type="caution">
    <text evidence="2">The sequence shown here is derived from an EMBL/GenBank/DDBJ whole genome shotgun (WGS) entry which is preliminary data.</text>
</comment>
<dbReference type="PROSITE" id="PS51257">
    <property type="entry name" value="PROKAR_LIPOPROTEIN"/>
    <property type="match status" value="1"/>
</dbReference>
<sequence>MQRSVLISILVLFLISCNSNPTPQPVDSGTKQAPVETKMDTTVNATASQTSIPKEREIFNVSKKMGDHAVLDSADYNVIDNYLLYDHDEDGSEGIGLNIFNYLKGNKPANESYLNFLNNKDAALREKVLPKLIGIMCIDMADNKYTYKGLVKDFSLFKESKAAEKALKTCIANNVED</sequence>
<accession>A0ABX3P1F4</accession>
<evidence type="ECO:0008006" key="4">
    <source>
        <dbReference type="Google" id="ProtNLM"/>
    </source>
</evidence>
<organism evidence="2 3">
    <name type="scientific">Niastella koreensis</name>
    <dbReference type="NCBI Taxonomy" id="354356"/>
    <lineage>
        <taxon>Bacteria</taxon>
        <taxon>Pseudomonadati</taxon>
        <taxon>Bacteroidota</taxon>
        <taxon>Chitinophagia</taxon>
        <taxon>Chitinophagales</taxon>
        <taxon>Chitinophagaceae</taxon>
        <taxon>Niastella</taxon>
    </lineage>
</organism>